<dbReference type="Gene3D" id="2.180.10.10">
    <property type="entry name" value="RHS repeat-associated core"/>
    <property type="match status" value="1"/>
</dbReference>
<feature type="domain" description="Insecticide toxin TcdB middle/C-terminal" evidence="5">
    <location>
        <begin position="837"/>
        <end position="904"/>
    </location>
</feature>
<keyword evidence="3" id="KW-0843">Virulence</keyword>
<evidence type="ECO:0000256" key="3">
    <source>
        <dbReference type="ARBA" id="ARBA00023026"/>
    </source>
</evidence>
<dbReference type="SUPFAM" id="SSF69318">
    <property type="entry name" value="Integrin alpha N-terminal domain"/>
    <property type="match status" value="1"/>
</dbReference>
<name>A0A1X7NJT5_9MICO</name>
<evidence type="ECO:0000259" key="5">
    <source>
        <dbReference type="Pfam" id="PF12255"/>
    </source>
</evidence>
<feature type="region of interest" description="Disordered" evidence="4">
    <location>
        <begin position="1"/>
        <end position="54"/>
    </location>
</feature>
<protein>
    <submittedName>
        <fullName evidence="7">RHS repeat-associated core domain-containing protein</fullName>
    </submittedName>
</protein>
<dbReference type="InterPro" id="IPR028994">
    <property type="entry name" value="Integrin_alpha_N"/>
</dbReference>
<reference evidence="8" key="1">
    <citation type="submission" date="2017-04" db="EMBL/GenBank/DDBJ databases">
        <authorList>
            <person name="Varghese N."/>
            <person name="Submissions S."/>
        </authorList>
    </citation>
    <scope>NUCLEOTIDE SEQUENCE [LARGE SCALE GENOMIC DNA]</scope>
    <source>
        <strain evidence="8">VKM Ac-2121</strain>
    </source>
</reference>
<organism evidence="7 8">
    <name type="scientific">Rathayibacter oskolensis</name>
    <dbReference type="NCBI Taxonomy" id="1891671"/>
    <lineage>
        <taxon>Bacteria</taxon>
        <taxon>Bacillati</taxon>
        <taxon>Actinomycetota</taxon>
        <taxon>Actinomycetes</taxon>
        <taxon>Micrococcales</taxon>
        <taxon>Microbacteriaceae</taxon>
        <taxon>Rathayibacter</taxon>
    </lineage>
</organism>
<dbReference type="Proteomes" id="UP000193711">
    <property type="component" value="Unassembled WGS sequence"/>
</dbReference>
<feature type="compositionally biased region" description="Low complexity" evidence="4">
    <location>
        <begin position="2097"/>
        <end position="2114"/>
    </location>
</feature>
<feature type="region of interest" description="Disordered" evidence="4">
    <location>
        <begin position="1749"/>
        <end position="1778"/>
    </location>
</feature>
<dbReference type="Pfam" id="PF03534">
    <property type="entry name" value="SpvB"/>
    <property type="match status" value="1"/>
</dbReference>
<feature type="domain" description="Insecticide toxin TcdB middle/N-terminal" evidence="6">
    <location>
        <begin position="667"/>
        <end position="793"/>
    </location>
</feature>
<dbReference type="GO" id="GO:0005737">
    <property type="term" value="C:cytoplasm"/>
    <property type="evidence" value="ECO:0007669"/>
    <property type="project" value="InterPro"/>
</dbReference>
<feature type="compositionally biased region" description="Acidic residues" evidence="4">
    <location>
        <begin position="2126"/>
        <end position="2136"/>
    </location>
</feature>
<evidence type="ECO:0000313" key="8">
    <source>
        <dbReference type="Proteomes" id="UP000193711"/>
    </source>
</evidence>
<keyword evidence="2" id="KW-0964">Secreted</keyword>
<dbReference type="InterPro" id="IPR050708">
    <property type="entry name" value="T6SS_VgrG/RHS"/>
</dbReference>
<dbReference type="OrthoDB" id="5150353at2"/>
<dbReference type="PANTHER" id="PTHR32305">
    <property type="match status" value="1"/>
</dbReference>
<sequence>MTGREEETTGSGAAGGTTRSSFSLGASPSGPRSFAEPPTLEIPSGGGSLRGMGEALTPVSLHGTAGFEVPLRAPDGRRLQPDLALRYSSGEGNGPFGLGWSLGLPAVRLRTDRGVPEYAGGDTAFLDGADDLVRVSRGERPAPWGGSGPPVVTDRYRPRTETQYARIERHTRADGSVFWSVLDSTDVLSVFGRSASARIADPGDPARVAVWLLEDVFDGAGERMHYRWVSDDRSGVPRTVSEAHRAEPAQRVLSEILYLVRDPVPDRFAAAPIDHSGAGWRAPFHRALAFDHGERADGLLEGSGTWTARPDRFSDHRSGFEVRTQRRCSRVLGFQRNVDEVEWTLVGATELTYADRPTSSLLVRARYRGSAADGSERALPPLDFEYTPSSAPGPVRPVDSACLADAPAGTRHGVQWADLDAVGAPGLLSASEVAWSFASNLGDGRFAASRTVSSAPAGAVRVGAMFGDGRLVATTADGAVRYAVRDPLTREWNTWYDFDAVPVGSGGRRLSIDLEGDGLAEAVEHRGDTIAWNRFLGPEGFAPERRRVLADDGPRVALDDPTAAVLSADLTGDGLDDLVVVRSDSVVYWPALGHGRFAGPVVTEHPPELGGRFDPRRVLLGDTDGSGPCDLLYLGDDGVRCWQNLSGNGWGPSRLIDTSVLATEVDSVELVDVLGSGTACLVISSDLPGGPPMRMVELCPDGKPDLLRRATNGRGREVVLGYSTSAREAVAARAAGRPWSTPLPVPVHVVAETVESDLVTGVRTRRSYGYRDGYFDTDDREFRGFARVDTTQHDDVGDGRLSTSISWYRTGAPTATAPDGALRDRFEGGAQSHYREALRALRGTLVRTAVYALDDGERAHRPYAVTEVSRRVRVLAEGDAGGVVCAALPAETLAWTVERVPCPPGFHHPEHRVLAETVDPLDPMRVRYEAVTRVSDLGRVERSVAIAWGRTDGGAHETQRTGAVLVVESDAVDRLDDPAVLVVAAAVEERVFELIGAPVPAVPPGDAFLSLVETAPMIAPDAAAPAGPARRLLTATRTRYWDDALDGELPQGEVGRRGYARRELDAALTAGQAAFFEPLLGSGTLTAEGGYRVEDGPGGPLLWAPGGVVRPDRDRFLLPVAFVDAFGRGTFVEYDALSRLPAAVLATLSTDDLRPDPAAPAWNRVRAHWDERCSLPRRLVDPHGTVTEAEYDALGMLVRSRVRGENGEGGPADSWDAEHSVDLGPFVSAPLRVEVTRRVSDTERIRSVSHLDGHGREVLVKVQAEAGPSSFYSVDGSLARTPDGRPERRETDGRWVGTGRAVFDGAGRPVSRFDPYFAPDERYDVDPALVQQGAPAQLHYDPLGRPVRIVFADGSFERTTYAPWSVVVEDRSDTVLESDWYAARDPAAPEAVASAAHAGTPSTTLLDALGRGTVAVEILGTTAGRRVLSTTLRHDVQGRVVAVVDPRGATVLERTLDLLGRPLREASADSGDSRVASDAAGRVLRAWAGVGVWPDAELESRIVRDGLGRERELWHTEHGAARCSVVTLYGDEDPVSGRARRVLGLADRVLDGSGLATVKRCDERGRPIETARRFAVDATARPDWSAAAAAPDAVSAAAGLLEAGEAVSRTTTDALGRVVSATAPDGSVIATRYTPRDQVASVTVTTPGDAPLTVLDTARYDAHGRRELVRCGPGGGAAETQWHVDPLTQRVVEVTSTGAATTLQRLTIRYDVRGIVIGVTDAAVPTRFFANSVVTADREYRSDSLGRLVEATGREAPGTDHTTADSRRHPGLRDLPDPDGDVVVRYRERYDHDDSGSLVRITHVQEVLGGASWTREIAAEASANRVSATIVGGASEPVSTDRRGRITRLGARELTWGAADVLERAVVSGSLTAHYRVDAAGHRTRTLLVAAGRREERRIVGALETVSVRSGGGPPAEESALRIDAGGAVTAVLERSYRDDGVVARRVVRYQLPDHLGSASIEVDDAGAPLTREEFHPWGTTAYASARPGAGRKRYRFLARECDDETGLARLGERLLVPWLGRWASADPAGISDGTNRFAYARGAPHTRTDGNGRQSVGADDLVLQGIVTIDGVRYRQYSTFAGDFVLQERVDPEPRPGAQPAAATAPAPEAGARPLPPPPTPEPPVDPETEEEDSGPEAAPQDPEEQDAPWRESLPVQVAVGLLVGVGEGVMPFGADADLVATETGVVSRGTRAAQVSKGVGQIIGGFYLGVSSVGGAFVGTGLSFTGAGAAIGVPVVAVSAAVAVGGLGNVVAGAATIAGAYKSPWKGVEDLGTAVSKTRGGLVGKAEKHHVFPDKERKWFASKGIAIDEYTLKIDRETHKVIHGKGKHLEDFRRSFQTWIDAHRGASEQEIFAQAGRLMDEYGLSLGSGPFVRY</sequence>
<dbReference type="InterPro" id="IPR003284">
    <property type="entry name" value="Sal_SpvB"/>
</dbReference>
<proteinExistence type="predicted"/>
<dbReference type="InterPro" id="IPR022385">
    <property type="entry name" value="Rhs_assc_core"/>
</dbReference>
<comment type="subcellular location">
    <subcellularLocation>
        <location evidence="1">Secreted</location>
    </subcellularLocation>
</comment>
<feature type="region of interest" description="Disordered" evidence="4">
    <location>
        <begin position="2091"/>
        <end position="2151"/>
    </location>
</feature>
<dbReference type="InterPro" id="IPR022045">
    <property type="entry name" value="TcdB_toxin_mid/N"/>
</dbReference>
<evidence type="ECO:0000256" key="4">
    <source>
        <dbReference type="SAM" id="MobiDB-lite"/>
    </source>
</evidence>
<dbReference type="Pfam" id="PF12256">
    <property type="entry name" value="TcdB_toxin_midN"/>
    <property type="match status" value="1"/>
</dbReference>
<dbReference type="Pfam" id="PF09533">
    <property type="entry name" value="DUF2380"/>
    <property type="match status" value="1"/>
</dbReference>
<dbReference type="GO" id="GO:0005576">
    <property type="term" value="C:extracellular region"/>
    <property type="evidence" value="ECO:0007669"/>
    <property type="project" value="UniProtKB-SubCell"/>
</dbReference>
<accession>A0A1X7NJT5</accession>
<dbReference type="NCBIfam" id="TIGR03696">
    <property type="entry name" value="Rhs_assc_core"/>
    <property type="match status" value="1"/>
</dbReference>
<keyword evidence="8" id="KW-1185">Reference proteome</keyword>
<evidence type="ECO:0000256" key="2">
    <source>
        <dbReference type="ARBA" id="ARBA00022525"/>
    </source>
</evidence>
<evidence type="ECO:0000259" key="6">
    <source>
        <dbReference type="Pfam" id="PF12256"/>
    </source>
</evidence>
<evidence type="ECO:0000256" key="1">
    <source>
        <dbReference type="ARBA" id="ARBA00004613"/>
    </source>
</evidence>
<feature type="compositionally biased region" description="Pro residues" evidence="4">
    <location>
        <begin position="2115"/>
        <end position="2125"/>
    </location>
</feature>
<dbReference type="EMBL" id="FXBM01000001">
    <property type="protein sequence ID" value="SMH38156.1"/>
    <property type="molecule type" value="Genomic_DNA"/>
</dbReference>
<dbReference type="PANTHER" id="PTHR32305:SF15">
    <property type="entry name" value="PROTEIN RHSA-RELATED"/>
    <property type="match status" value="1"/>
</dbReference>
<dbReference type="STRING" id="1891671.SAMN06295885_1451"/>
<dbReference type="InterPro" id="IPR022044">
    <property type="entry name" value="TcdB_toxin_mid/C"/>
</dbReference>
<dbReference type="RefSeq" id="WP_085475830.1">
    <property type="nucleotide sequence ID" value="NZ_FXBM01000001.1"/>
</dbReference>
<dbReference type="InterPro" id="IPR011755">
    <property type="entry name" value="CHP02269_MYXXA"/>
</dbReference>
<evidence type="ECO:0000313" key="7">
    <source>
        <dbReference type="EMBL" id="SMH38156.1"/>
    </source>
</evidence>
<dbReference type="Pfam" id="PF12255">
    <property type="entry name" value="TcdB_toxin_midC"/>
    <property type="match status" value="1"/>
</dbReference>
<gene>
    <name evidence="7" type="ORF">SAMN06295885_1451</name>
</gene>
<feature type="compositionally biased region" description="Basic and acidic residues" evidence="4">
    <location>
        <begin position="1762"/>
        <end position="1778"/>
    </location>
</feature>